<feature type="transmembrane region" description="Helical" evidence="1">
    <location>
        <begin position="50"/>
        <end position="79"/>
    </location>
</feature>
<proteinExistence type="predicted"/>
<accession>A0A814DDU1</accession>
<evidence type="ECO:0000313" key="3">
    <source>
        <dbReference type="Proteomes" id="UP000663855"/>
    </source>
</evidence>
<protein>
    <submittedName>
        <fullName evidence="2">Uncharacterized protein</fullName>
    </submittedName>
</protein>
<dbReference type="AlphaFoldDB" id="A0A814DDU1"/>
<keyword evidence="1" id="KW-0472">Membrane</keyword>
<keyword evidence="1" id="KW-1133">Transmembrane helix</keyword>
<keyword evidence="1" id="KW-0812">Transmembrane</keyword>
<evidence type="ECO:0000313" key="2">
    <source>
        <dbReference type="EMBL" id="CAF0954434.1"/>
    </source>
</evidence>
<comment type="caution">
    <text evidence="2">The sequence shown here is derived from an EMBL/GenBank/DDBJ whole genome shotgun (WGS) entry which is preliminary data.</text>
</comment>
<gene>
    <name evidence="2" type="ORF">CJN711_LOCUS105</name>
</gene>
<dbReference type="EMBL" id="CAJNOV010000010">
    <property type="protein sequence ID" value="CAF0954434.1"/>
    <property type="molecule type" value="Genomic_DNA"/>
</dbReference>
<organism evidence="2 3">
    <name type="scientific">Rotaria magnacalcarata</name>
    <dbReference type="NCBI Taxonomy" id="392030"/>
    <lineage>
        <taxon>Eukaryota</taxon>
        <taxon>Metazoa</taxon>
        <taxon>Spiralia</taxon>
        <taxon>Gnathifera</taxon>
        <taxon>Rotifera</taxon>
        <taxon>Eurotatoria</taxon>
        <taxon>Bdelloidea</taxon>
        <taxon>Philodinida</taxon>
        <taxon>Philodinidae</taxon>
        <taxon>Rotaria</taxon>
    </lineage>
</organism>
<evidence type="ECO:0000256" key="1">
    <source>
        <dbReference type="SAM" id="Phobius"/>
    </source>
</evidence>
<reference evidence="2" key="1">
    <citation type="submission" date="2021-02" db="EMBL/GenBank/DDBJ databases">
        <authorList>
            <person name="Nowell W R."/>
        </authorList>
    </citation>
    <scope>NUCLEOTIDE SEQUENCE</scope>
</reference>
<dbReference type="Proteomes" id="UP000663855">
    <property type="component" value="Unassembled WGS sequence"/>
</dbReference>
<name>A0A814DDU1_9BILA</name>
<sequence>MNNSLMMSAIIYHLTLISIFTIEINAYRGDFMSSVRDGYNRYDPDSTLNGFFPFWGIVLLLLSFVFLLIAVLGLVGYFVGCRAPPERLRHQLDPATFYA</sequence>